<feature type="chain" id="PRO_5042071078" evidence="2">
    <location>
        <begin position="29"/>
        <end position="164"/>
    </location>
</feature>
<evidence type="ECO:0000256" key="2">
    <source>
        <dbReference type="SAM" id="SignalP"/>
    </source>
</evidence>
<feature type="transmembrane region" description="Helical" evidence="1">
    <location>
        <begin position="79"/>
        <end position="99"/>
    </location>
</feature>
<dbReference type="AlphaFoldDB" id="A0AAD5H6Q7"/>
<keyword evidence="1" id="KW-1133">Transmembrane helix</keyword>
<comment type="caution">
    <text evidence="3">The sequence shown here is derived from an EMBL/GenBank/DDBJ whole genome shotgun (WGS) entry which is preliminary data.</text>
</comment>
<dbReference type="EMBL" id="JADXDR010000054">
    <property type="protein sequence ID" value="KAI7842240.1"/>
    <property type="molecule type" value="Genomic_DNA"/>
</dbReference>
<keyword evidence="2" id="KW-0732">Signal</keyword>
<feature type="signal peptide" evidence="2">
    <location>
        <begin position="1"/>
        <end position="28"/>
    </location>
</feature>
<keyword evidence="1" id="KW-0812">Transmembrane</keyword>
<protein>
    <submittedName>
        <fullName evidence="3">Uncharacterized protein</fullName>
    </submittedName>
</protein>
<evidence type="ECO:0000256" key="1">
    <source>
        <dbReference type="SAM" id="Phobius"/>
    </source>
</evidence>
<keyword evidence="1" id="KW-0472">Membrane</keyword>
<evidence type="ECO:0000313" key="4">
    <source>
        <dbReference type="Proteomes" id="UP001205105"/>
    </source>
</evidence>
<gene>
    <name evidence="3" type="ORF">COHA_004153</name>
</gene>
<name>A0AAD5H6Q7_9CHLO</name>
<evidence type="ECO:0000313" key="3">
    <source>
        <dbReference type="EMBL" id="KAI7842240.1"/>
    </source>
</evidence>
<keyword evidence="4" id="KW-1185">Reference proteome</keyword>
<proteinExistence type="predicted"/>
<sequence length="164" mass="18195">MVFLLPLKHAVPAQLAVVAALLLPPCAARRRRVSLQLCPTAERHYERAAAMLHGALACLLPHPGSLWFSEGPLLEADPYYVTAIAQLVFTFVVPLLWLARREWRARMAHAQGHSQAAVRALQRWEHQWRLGPFEWIAVAALVWCIGLAGPSLATVGRVPMSVID</sequence>
<dbReference type="Proteomes" id="UP001205105">
    <property type="component" value="Unassembled WGS sequence"/>
</dbReference>
<organism evidence="3 4">
    <name type="scientific">Chlorella ohadii</name>
    <dbReference type="NCBI Taxonomy" id="2649997"/>
    <lineage>
        <taxon>Eukaryota</taxon>
        <taxon>Viridiplantae</taxon>
        <taxon>Chlorophyta</taxon>
        <taxon>core chlorophytes</taxon>
        <taxon>Trebouxiophyceae</taxon>
        <taxon>Chlorellales</taxon>
        <taxon>Chlorellaceae</taxon>
        <taxon>Chlorella clade</taxon>
        <taxon>Chlorella</taxon>
    </lineage>
</organism>
<feature type="transmembrane region" description="Helical" evidence="1">
    <location>
        <begin position="133"/>
        <end position="153"/>
    </location>
</feature>
<reference evidence="3" key="1">
    <citation type="submission" date="2020-11" db="EMBL/GenBank/DDBJ databases">
        <title>Chlorella ohadii genome sequencing and assembly.</title>
        <authorList>
            <person name="Murik O."/>
            <person name="Treves H."/>
            <person name="Kedem I."/>
            <person name="Shotland Y."/>
            <person name="Kaplan A."/>
        </authorList>
    </citation>
    <scope>NUCLEOTIDE SEQUENCE</scope>
    <source>
        <strain evidence="3">1</strain>
    </source>
</reference>
<accession>A0AAD5H6Q7</accession>